<dbReference type="EMBL" id="PXVD01000015">
    <property type="protein sequence ID" value="MDJ1371736.1"/>
    <property type="molecule type" value="Genomic_DNA"/>
</dbReference>
<accession>A0ABT7C947</accession>
<evidence type="ECO:0000313" key="1">
    <source>
        <dbReference type="EMBL" id="MDJ1371736.1"/>
    </source>
</evidence>
<proteinExistence type="predicted"/>
<sequence>MHMGDGQVTGLITGIERETLDQVRQDCTAAGDALRNAADRVESQLLPLVDDAAITDWVSSGRLTYDLSRAAVTTALGIVRDGFRGVAAHYDDAIWLIDQQSKVEFP</sequence>
<reference evidence="1" key="1">
    <citation type="submission" date="2018-03" db="EMBL/GenBank/DDBJ databases">
        <authorList>
            <person name="Nunes O.C."/>
            <person name="Lopes A.R."/>
            <person name="Froufe H."/>
            <person name="Munoz-Merida A."/>
            <person name="Barroso C."/>
            <person name="Egas C."/>
        </authorList>
    </citation>
    <scope>NUCLEOTIDE SEQUENCE</scope>
    <source>
        <strain evidence="1">ON4</strain>
    </source>
</reference>
<protein>
    <recommendedName>
        <fullName evidence="3">WXG100 family type VII secretion target</fullName>
    </recommendedName>
</protein>
<comment type="caution">
    <text evidence="1">The sequence shown here is derived from an EMBL/GenBank/DDBJ whole genome shotgun (WGS) entry which is preliminary data.</text>
</comment>
<reference evidence="1" key="2">
    <citation type="journal article" date="2022" name="Sci. Rep.">
        <title>In silico prediction of the enzymes involved in the degradation of the herbicide molinate by Gulosibacter molinativorax ON4T.</title>
        <authorList>
            <person name="Lopes A.R."/>
            <person name="Bunin E."/>
            <person name="Viana A.T."/>
            <person name="Froufe H."/>
            <person name="Munoz-Merida A."/>
            <person name="Pinho D."/>
            <person name="Figueiredo J."/>
            <person name="Barroso C."/>
            <person name="Vaz-Moreira I."/>
            <person name="Bellanger X."/>
            <person name="Egas C."/>
            <person name="Nunes O.C."/>
        </authorList>
    </citation>
    <scope>NUCLEOTIDE SEQUENCE</scope>
    <source>
        <strain evidence="1">ON4</strain>
    </source>
</reference>
<keyword evidence="2" id="KW-1185">Reference proteome</keyword>
<organism evidence="1 2">
    <name type="scientific">Gulosibacter molinativorax</name>
    <dbReference type="NCBI Taxonomy" id="256821"/>
    <lineage>
        <taxon>Bacteria</taxon>
        <taxon>Bacillati</taxon>
        <taxon>Actinomycetota</taxon>
        <taxon>Actinomycetes</taxon>
        <taxon>Micrococcales</taxon>
        <taxon>Microbacteriaceae</taxon>
        <taxon>Gulosibacter</taxon>
    </lineage>
</organism>
<gene>
    <name evidence="1" type="ORF">C7K25_10215</name>
</gene>
<evidence type="ECO:0008006" key="3">
    <source>
        <dbReference type="Google" id="ProtNLM"/>
    </source>
</evidence>
<evidence type="ECO:0000313" key="2">
    <source>
        <dbReference type="Proteomes" id="UP001170379"/>
    </source>
</evidence>
<dbReference type="Proteomes" id="UP001170379">
    <property type="component" value="Unassembled WGS sequence"/>
</dbReference>
<name>A0ABT7C947_9MICO</name>